<keyword evidence="4" id="KW-1185">Reference proteome</keyword>
<dbReference type="Proteomes" id="UP000194798">
    <property type="component" value="Unassembled WGS sequence"/>
</dbReference>
<protein>
    <recommendedName>
        <fullName evidence="2">Phasin domain-containing protein</fullName>
    </recommendedName>
</protein>
<dbReference type="InterPro" id="IPR018968">
    <property type="entry name" value="Phasin"/>
</dbReference>
<evidence type="ECO:0000313" key="3">
    <source>
        <dbReference type="EMBL" id="OUD13876.1"/>
    </source>
</evidence>
<evidence type="ECO:0000256" key="1">
    <source>
        <dbReference type="SAM" id="MobiDB-lite"/>
    </source>
</evidence>
<name>A0A251X7A9_9GAMM</name>
<dbReference type="AlphaFoldDB" id="A0A251X7A9"/>
<gene>
    <name evidence="3" type="ORF">TPSD3_05890</name>
</gene>
<evidence type="ECO:0000313" key="4">
    <source>
        <dbReference type="Proteomes" id="UP000194798"/>
    </source>
</evidence>
<dbReference type="EMBL" id="MSLT01000012">
    <property type="protein sequence ID" value="OUD13876.1"/>
    <property type="molecule type" value="Genomic_DNA"/>
</dbReference>
<comment type="caution">
    <text evidence="3">The sequence shown here is derived from an EMBL/GenBank/DDBJ whole genome shotgun (WGS) entry which is preliminary data.</text>
</comment>
<proteinExistence type="predicted"/>
<dbReference type="RefSeq" id="WP_086487658.1">
    <property type="nucleotide sequence ID" value="NZ_MSLT01000012.1"/>
</dbReference>
<accession>A0A251X7A9</accession>
<evidence type="ECO:0000259" key="2">
    <source>
        <dbReference type="Pfam" id="PF09361"/>
    </source>
</evidence>
<feature type="domain" description="Phasin" evidence="2">
    <location>
        <begin position="7"/>
        <end position="105"/>
    </location>
</feature>
<feature type="region of interest" description="Disordered" evidence="1">
    <location>
        <begin position="198"/>
        <end position="221"/>
    </location>
</feature>
<organism evidence="3 4">
    <name type="scientific">Thioflexithrix psekupsensis</name>
    <dbReference type="NCBI Taxonomy" id="1570016"/>
    <lineage>
        <taxon>Bacteria</taxon>
        <taxon>Pseudomonadati</taxon>
        <taxon>Pseudomonadota</taxon>
        <taxon>Gammaproteobacteria</taxon>
        <taxon>Thiotrichales</taxon>
        <taxon>Thioflexithrix</taxon>
    </lineage>
</organism>
<dbReference type="Pfam" id="PF09361">
    <property type="entry name" value="Phasin_2"/>
    <property type="match status" value="1"/>
</dbReference>
<reference evidence="3 4" key="1">
    <citation type="submission" date="2016-12" db="EMBL/GenBank/DDBJ databases">
        <title>Thioflexothrix psekupsii D3 genome sequencing and assembly.</title>
        <authorList>
            <person name="Fomenkov A."/>
            <person name="Vincze T."/>
            <person name="Grabovich M."/>
            <person name="Anton B.P."/>
            <person name="Dubinina G."/>
            <person name="Orlova M."/>
            <person name="Belousova E."/>
            <person name="Roberts R.J."/>
        </authorList>
    </citation>
    <scope>NUCLEOTIDE SEQUENCE [LARGE SCALE GENOMIC DNA]</scope>
    <source>
        <strain evidence="3">D3</strain>
    </source>
</reference>
<sequence>MEMQFVQWSRLNQTVAESVKKTSTVNKNLMMSLSQQQMDIMGIYMEGGIKQMQTLTRPPRDLQSTLTTQTELLQEFNKKLLNNFRVTFEIVMDARQEMSKLYQKNLQSLRNQWTRPEAERETIALEQMATPAPIVAVAAAAETVAQAEQAVIDMTPAVVTTVTEEVTTAVVETVTTAEATVSTAPVEIQSEIQVEPAKTIAEKATAPARPASTRGRARKTR</sequence>